<proteinExistence type="predicted"/>
<dbReference type="RefSeq" id="WP_152263610.1">
    <property type="nucleotide sequence ID" value="NZ_VOKX01000026.1"/>
</dbReference>
<dbReference type="Proteomes" id="UP000327000">
    <property type="component" value="Unassembled WGS sequence"/>
</dbReference>
<evidence type="ECO:0000313" key="1">
    <source>
        <dbReference type="EMBL" id="KAB7845464.1"/>
    </source>
</evidence>
<name>A0A5N5W827_STRMB</name>
<dbReference type="OrthoDB" id="4350298at2"/>
<evidence type="ECO:0000313" key="2">
    <source>
        <dbReference type="Proteomes" id="UP000327000"/>
    </source>
</evidence>
<dbReference type="EMBL" id="VOKX01000026">
    <property type="protein sequence ID" value="KAB7845464.1"/>
    <property type="molecule type" value="Genomic_DNA"/>
</dbReference>
<comment type="caution">
    <text evidence="1">The sequence shown here is derived from an EMBL/GenBank/DDBJ whole genome shotgun (WGS) entry which is preliminary data.</text>
</comment>
<keyword evidence="2" id="KW-1185">Reference proteome</keyword>
<accession>A0A5N5W827</accession>
<gene>
    <name evidence="1" type="ORF">FRZ00_13265</name>
</gene>
<reference evidence="1 2" key="1">
    <citation type="journal article" date="2019" name="Microb. Cell Fact.">
        <title>Exploring novel herbicidin analogues by transcriptional regulator overexpression and MS/MS molecular networking.</title>
        <authorList>
            <person name="Shi Y."/>
            <person name="Gu R."/>
            <person name="Li Y."/>
            <person name="Wang X."/>
            <person name="Ren W."/>
            <person name="Li X."/>
            <person name="Wang L."/>
            <person name="Xie Y."/>
            <person name="Hong B."/>
        </authorList>
    </citation>
    <scope>NUCLEOTIDE SEQUENCE [LARGE SCALE GENOMIC DNA]</scope>
    <source>
        <strain evidence="1 2">US-43</strain>
    </source>
</reference>
<sequence length="284" mass="30466">MTLTPYPATLTDTPPWRRGTRSPLGELLRFRLAQPGQQALVLLDGEGGTVCEPGGRGSFVRAAFGGYRETYLVDTAPRTGTWALPPGCAPAALQVSWWVADPARAVLAGGPPEGCWAAVVGHLDRRFQTLAARAETAPEQASAQHLLELLAQPQPVDATGLACCLAAAQPAAEPPRPADKGAPPLLWSPQRREEYEFYLQAVRTGPDALAALWLLHRPEEVRQVLEWVTAHPPSGDRPAADGRDVTLALLDGLSPEEREQLAKAVTERVHAMAAPEPPSWQSGL</sequence>
<protein>
    <submittedName>
        <fullName evidence="1">Uncharacterized protein</fullName>
    </submittedName>
</protein>
<dbReference type="AlphaFoldDB" id="A0A5N5W827"/>
<organism evidence="1 2">
    <name type="scientific">Streptomyces mobaraensis</name>
    <name type="common">Streptoverticillium mobaraense</name>
    <dbReference type="NCBI Taxonomy" id="35621"/>
    <lineage>
        <taxon>Bacteria</taxon>
        <taxon>Bacillati</taxon>
        <taxon>Actinomycetota</taxon>
        <taxon>Actinomycetes</taxon>
        <taxon>Kitasatosporales</taxon>
        <taxon>Streptomycetaceae</taxon>
        <taxon>Streptomyces</taxon>
    </lineage>
</organism>